<name>A0A964WSA8_9HYPH</name>
<dbReference type="Pfam" id="PF09609">
    <property type="entry name" value="Cas_GSU0054"/>
    <property type="match status" value="1"/>
</dbReference>
<comment type="caution">
    <text evidence="1">The sequence shown here is derived from an EMBL/GenBank/DDBJ whole genome shotgun (WGS) entry which is preliminary data.</text>
</comment>
<dbReference type="AlphaFoldDB" id="A0A964WSA8"/>
<proteinExistence type="predicted"/>
<reference evidence="1" key="1">
    <citation type="submission" date="2019-03" db="EMBL/GenBank/DDBJ databases">
        <title>Afifella sp. nov., isolated from activated sludge.</title>
        <authorList>
            <person name="Li Q."/>
            <person name="Liu Y."/>
        </authorList>
    </citation>
    <scope>NUCLEOTIDE SEQUENCE</scope>
    <source>
        <strain evidence="1">L72</strain>
    </source>
</reference>
<gene>
    <name evidence="1" type="primary">cas5u6u</name>
    <name evidence="1" type="ORF">E4O86_02675</name>
</gene>
<accession>A0A964WSA8</accession>
<dbReference type="NCBIfam" id="TIGR02165">
    <property type="entry name" value="cas5_6_GSU0054"/>
    <property type="match status" value="1"/>
</dbReference>
<organism evidence="1 2">
    <name type="scientific">Propylenella binzhouense</name>
    <dbReference type="NCBI Taxonomy" id="2555902"/>
    <lineage>
        <taxon>Bacteria</taxon>
        <taxon>Pseudomonadati</taxon>
        <taxon>Pseudomonadota</taxon>
        <taxon>Alphaproteobacteria</taxon>
        <taxon>Hyphomicrobiales</taxon>
        <taxon>Propylenellaceae</taxon>
        <taxon>Propylenella</taxon>
    </lineage>
</organism>
<sequence>MAGALVIRVRFHEGRYHGSGGWPPAPARLYQALVAGVAAGGRLAEANREALAWLELQDPPVVLAPPATPGQGFNTYVPNNDLDAVPDIETVAGNPAGYIRRKDGWAIAASTIRAGKTVRPWLFNAERPLVYLWLDVTDEPERARLPAIALGLYQLGRGIDPAWAEAALISSAEAEALIAEHDGRALRPGAAGPEGVAVPERGSLASLEARHAAFLGRFRQVGTGRSARTSFTNPPKPRFRQVRYDAPPRQLLFDLRWPDGRFHAVPPARAGQLVRHLIELAAGRLKPALPAREGEIERFLVGRGAGAADLQRRVRVFALPTLRAHVDRAIRRVAIEIPAHCPLDWRDIAWAFSGLSPLVREPDAEAGAPILIEAEDRSMLDRYCRADRLWRSETPLALPAGRRRIDPARREPKPGVERLREDYAAAAAVLTALRQAGIGERSLSIRVQREPFAAQGAWAEAFAEGTRFSKTALWHVELGFAATVKGPLILGDGRFCGLGLMRPAERPPGAYAFALPRAFDARDAAALACALRRAVMARVRDEIGNRELPAWFTGHAPDGEPLRDGTHRHLAFAVDPEGRRLLVIPPHLVGRTCPSGEDRSQLRQLERALVGLSLLRAGRLGALELLPVAIADEDPLFAPARIWRSVTAYQPTRHAKRDHEAAIIDDIRAEAARRGLPRPDILALEIEPGPRGGLSVRAGLRFARAVAGPVLLGRTLHKGGGLFVGERERT</sequence>
<dbReference type="RefSeq" id="WP_161138972.1">
    <property type="nucleotide sequence ID" value="NZ_SPKJ01000004.1"/>
</dbReference>
<keyword evidence="2" id="KW-1185">Reference proteome</keyword>
<evidence type="ECO:0000313" key="2">
    <source>
        <dbReference type="Proteomes" id="UP000773614"/>
    </source>
</evidence>
<dbReference type="Proteomes" id="UP000773614">
    <property type="component" value="Unassembled WGS sequence"/>
</dbReference>
<dbReference type="OrthoDB" id="9787885at2"/>
<protein>
    <submittedName>
        <fullName evidence="1">Type I-U CRISPR-associated protein Cas5/Cas6</fullName>
    </submittedName>
</protein>
<dbReference type="InterPro" id="IPR019089">
    <property type="entry name" value="Cas_GSU0054"/>
</dbReference>
<dbReference type="EMBL" id="SPKJ01000004">
    <property type="protein sequence ID" value="MYZ46625.1"/>
    <property type="molecule type" value="Genomic_DNA"/>
</dbReference>
<evidence type="ECO:0000313" key="1">
    <source>
        <dbReference type="EMBL" id="MYZ46625.1"/>
    </source>
</evidence>